<dbReference type="EMBL" id="ML179523">
    <property type="protein sequence ID" value="THU85911.1"/>
    <property type="molecule type" value="Genomic_DNA"/>
</dbReference>
<gene>
    <name evidence="2" type="ORF">K435DRAFT_868821</name>
</gene>
<evidence type="ECO:0000313" key="2">
    <source>
        <dbReference type="EMBL" id="THU85911.1"/>
    </source>
</evidence>
<keyword evidence="3" id="KW-1185">Reference proteome</keyword>
<dbReference type="Proteomes" id="UP000297245">
    <property type="component" value="Unassembled WGS sequence"/>
</dbReference>
<protein>
    <submittedName>
        <fullName evidence="2">Uncharacterized protein</fullName>
    </submittedName>
</protein>
<feature type="region of interest" description="Disordered" evidence="1">
    <location>
        <begin position="91"/>
        <end position="140"/>
    </location>
</feature>
<feature type="compositionally biased region" description="Basic and acidic residues" evidence="1">
    <location>
        <begin position="99"/>
        <end position="113"/>
    </location>
</feature>
<accession>A0A4S8LB98</accession>
<proteinExistence type="predicted"/>
<name>A0A4S8LB98_DENBC</name>
<evidence type="ECO:0000313" key="3">
    <source>
        <dbReference type="Proteomes" id="UP000297245"/>
    </source>
</evidence>
<dbReference type="OrthoDB" id="2876633at2759"/>
<evidence type="ECO:0000256" key="1">
    <source>
        <dbReference type="SAM" id="MobiDB-lite"/>
    </source>
</evidence>
<sequence>MAYYRTLQSNILHIQHDVLIRHEQVLEASHHGRPETVQVNRNGRCGHPRVEIQPSILAFGYQTRPISQIAHTLNVGQQTVRQRLLDLGIAQPERNPFSQREEELGNRPTEEKTNNSSNKLLDPENVDQQNQSNIESSARSYLSDLTDEQLDRIITSLHNLYPQAGVQMLDGSYGVLDISFPMHEFMMFWIK</sequence>
<dbReference type="AlphaFoldDB" id="A0A4S8LB98"/>
<organism evidence="2 3">
    <name type="scientific">Dendrothele bispora (strain CBS 962.96)</name>
    <dbReference type="NCBI Taxonomy" id="1314807"/>
    <lineage>
        <taxon>Eukaryota</taxon>
        <taxon>Fungi</taxon>
        <taxon>Dikarya</taxon>
        <taxon>Basidiomycota</taxon>
        <taxon>Agaricomycotina</taxon>
        <taxon>Agaricomycetes</taxon>
        <taxon>Agaricomycetidae</taxon>
        <taxon>Agaricales</taxon>
        <taxon>Agaricales incertae sedis</taxon>
        <taxon>Dendrothele</taxon>
    </lineage>
</organism>
<reference evidence="2 3" key="1">
    <citation type="journal article" date="2019" name="Nat. Ecol. Evol.">
        <title>Megaphylogeny resolves global patterns of mushroom evolution.</title>
        <authorList>
            <person name="Varga T."/>
            <person name="Krizsan K."/>
            <person name="Foldi C."/>
            <person name="Dima B."/>
            <person name="Sanchez-Garcia M."/>
            <person name="Sanchez-Ramirez S."/>
            <person name="Szollosi G.J."/>
            <person name="Szarkandi J.G."/>
            <person name="Papp V."/>
            <person name="Albert L."/>
            <person name="Andreopoulos W."/>
            <person name="Angelini C."/>
            <person name="Antonin V."/>
            <person name="Barry K.W."/>
            <person name="Bougher N.L."/>
            <person name="Buchanan P."/>
            <person name="Buyck B."/>
            <person name="Bense V."/>
            <person name="Catcheside P."/>
            <person name="Chovatia M."/>
            <person name="Cooper J."/>
            <person name="Damon W."/>
            <person name="Desjardin D."/>
            <person name="Finy P."/>
            <person name="Geml J."/>
            <person name="Haridas S."/>
            <person name="Hughes K."/>
            <person name="Justo A."/>
            <person name="Karasinski D."/>
            <person name="Kautmanova I."/>
            <person name="Kiss B."/>
            <person name="Kocsube S."/>
            <person name="Kotiranta H."/>
            <person name="LaButti K.M."/>
            <person name="Lechner B.E."/>
            <person name="Liimatainen K."/>
            <person name="Lipzen A."/>
            <person name="Lukacs Z."/>
            <person name="Mihaltcheva S."/>
            <person name="Morgado L.N."/>
            <person name="Niskanen T."/>
            <person name="Noordeloos M.E."/>
            <person name="Ohm R.A."/>
            <person name="Ortiz-Santana B."/>
            <person name="Ovrebo C."/>
            <person name="Racz N."/>
            <person name="Riley R."/>
            <person name="Savchenko A."/>
            <person name="Shiryaev A."/>
            <person name="Soop K."/>
            <person name="Spirin V."/>
            <person name="Szebenyi C."/>
            <person name="Tomsovsky M."/>
            <person name="Tulloss R.E."/>
            <person name="Uehling J."/>
            <person name="Grigoriev I.V."/>
            <person name="Vagvolgyi C."/>
            <person name="Papp T."/>
            <person name="Martin F.M."/>
            <person name="Miettinen O."/>
            <person name="Hibbett D.S."/>
            <person name="Nagy L.G."/>
        </authorList>
    </citation>
    <scope>NUCLEOTIDE SEQUENCE [LARGE SCALE GENOMIC DNA]</scope>
    <source>
        <strain evidence="2 3">CBS 962.96</strain>
    </source>
</reference>
<feature type="compositionally biased region" description="Polar residues" evidence="1">
    <location>
        <begin position="126"/>
        <end position="140"/>
    </location>
</feature>